<organism evidence="1 2">
    <name type="scientific">Phytophthora palmivora</name>
    <dbReference type="NCBI Taxonomy" id="4796"/>
    <lineage>
        <taxon>Eukaryota</taxon>
        <taxon>Sar</taxon>
        <taxon>Stramenopiles</taxon>
        <taxon>Oomycota</taxon>
        <taxon>Peronosporomycetes</taxon>
        <taxon>Peronosporales</taxon>
        <taxon>Peronosporaceae</taxon>
        <taxon>Phytophthora</taxon>
    </lineage>
</organism>
<comment type="caution">
    <text evidence="1">The sequence shown here is derived from an EMBL/GenBank/DDBJ whole genome shotgun (WGS) entry which is preliminary data.</text>
</comment>
<evidence type="ECO:0008006" key="3">
    <source>
        <dbReference type="Google" id="ProtNLM"/>
    </source>
</evidence>
<accession>A0A2P4YBR5</accession>
<dbReference type="InterPro" id="IPR052980">
    <property type="entry name" value="Crinkler_effector"/>
</dbReference>
<dbReference type="InterPro" id="IPR027417">
    <property type="entry name" value="P-loop_NTPase"/>
</dbReference>
<sequence>MIPGQRVDMEKHPLDDRTTLTFPSDLPMETPYMEQVYYVRKCYSEYYDIVLRLLDEQVESVTVTGTPGIGKSVFLAYFFQRYSSQNKEATIITASFTRESKMRKVVVWKGGKIVGEAKNQSLPMDELIWKTETEVRAQVKQEECVRGMVPKARLLYLYDGPPNDSPVGAQMVCFTSPNASWFAKLKKTPMRPQLFMPLWDLEELQIAAEEVNLTMSASLWDKVRNERKREIEPNDGLMFADEIDMRYKIFGGVARECLSTDASFVRERLALIKKAIDNIEEITHLRSALDGTETKDLHHCIFHYVPDPDGEQPTIAEPTTYVKRLLMERLCKSVTKQRNVIIKYLENIGAAASFRGTLFKCGVHGKLHSGCSKAAEWKRSHTIEKVHLRNVKTNGGW</sequence>
<dbReference type="AlphaFoldDB" id="A0A2P4YBR5"/>
<evidence type="ECO:0000313" key="1">
    <source>
        <dbReference type="EMBL" id="POM75245.1"/>
    </source>
</evidence>
<dbReference type="EMBL" id="NCKW01003956">
    <property type="protein sequence ID" value="POM75245.1"/>
    <property type="molecule type" value="Genomic_DNA"/>
</dbReference>
<dbReference type="Proteomes" id="UP000237271">
    <property type="component" value="Unassembled WGS sequence"/>
</dbReference>
<dbReference type="OrthoDB" id="98369at2759"/>
<dbReference type="SUPFAM" id="SSF52540">
    <property type="entry name" value="P-loop containing nucleoside triphosphate hydrolases"/>
    <property type="match status" value="1"/>
</dbReference>
<keyword evidence="2" id="KW-1185">Reference proteome</keyword>
<name>A0A2P4YBR5_9STRA</name>
<gene>
    <name evidence="1" type="ORF">PHPALM_7680</name>
</gene>
<dbReference type="PANTHER" id="PTHR33129">
    <property type="entry name" value="PROTEIN KINASE DOMAIN-CONTAINING PROTEIN-RELATED"/>
    <property type="match status" value="1"/>
</dbReference>
<proteinExistence type="predicted"/>
<reference evidence="1 2" key="1">
    <citation type="journal article" date="2017" name="Genome Biol. Evol.">
        <title>Phytophthora megakarya and P. palmivora, closely related causal agents of cacao black pod rot, underwent increases in genome sizes and gene numbers by different mechanisms.</title>
        <authorList>
            <person name="Ali S.S."/>
            <person name="Shao J."/>
            <person name="Lary D.J."/>
            <person name="Kronmiller B."/>
            <person name="Shen D."/>
            <person name="Strem M.D."/>
            <person name="Amoako-Attah I."/>
            <person name="Akrofi A.Y."/>
            <person name="Begoude B.A."/>
            <person name="Ten Hoopen G.M."/>
            <person name="Coulibaly K."/>
            <person name="Kebe B.I."/>
            <person name="Melnick R.L."/>
            <person name="Guiltinan M.J."/>
            <person name="Tyler B.M."/>
            <person name="Meinhardt L.W."/>
            <person name="Bailey B.A."/>
        </authorList>
    </citation>
    <scope>NUCLEOTIDE SEQUENCE [LARGE SCALE GENOMIC DNA]</scope>
    <source>
        <strain evidence="2">sbr112.9</strain>
    </source>
</reference>
<protein>
    <recommendedName>
        <fullName evidence="3">Crinkler (CRN) family protein</fullName>
    </recommendedName>
</protein>
<dbReference type="PANTHER" id="PTHR33129:SF1">
    <property type="entry name" value="ATP-BINDING PROTEIN"/>
    <property type="match status" value="1"/>
</dbReference>
<evidence type="ECO:0000313" key="2">
    <source>
        <dbReference type="Proteomes" id="UP000237271"/>
    </source>
</evidence>